<dbReference type="SUPFAM" id="SSF46785">
    <property type="entry name" value="Winged helix' DNA-binding domain"/>
    <property type="match status" value="1"/>
</dbReference>
<dbReference type="OrthoDB" id="5517596at2"/>
<dbReference type="RefSeq" id="WP_152948357.1">
    <property type="nucleotide sequence ID" value="NZ_WHYR01000078.1"/>
</dbReference>
<evidence type="ECO:0000313" key="2">
    <source>
        <dbReference type="Proteomes" id="UP000441717"/>
    </source>
</evidence>
<name>A0A6N7IWP2_9FIRM</name>
<protein>
    <submittedName>
        <fullName evidence="1">MarR family transcriptional regulator</fullName>
    </submittedName>
</protein>
<proteinExistence type="predicted"/>
<comment type="caution">
    <text evidence="1">The sequence shown here is derived from an EMBL/GenBank/DDBJ whole genome shotgun (WGS) entry which is preliminary data.</text>
</comment>
<dbReference type="EMBL" id="WHYR01000078">
    <property type="protein sequence ID" value="MQL53907.1"/>
    <property type="molecule type" value="Genomic_DNA"/>
</dbReference>
<sequence>MQGEIRDIREVIREEMLMHDHIMDILKQGPQTIPEIAGALGRPSHEVMFWVMGMRKYGLIEETGEVTDEGYYRYGAAAKEDH</sequence>
<dbReference type="Gene3D" id="1.10.10.10">
    <property type="entry name" value="Winged helix-like DNA-binding domain superfamily/Winged helix DNA-binding domain"/>
    <property type="match status" value="1"/>
</dbReference>
<gene>
    <name evidence="1" type="ORF">GFC01_16915</name>
</gene>
<accession>A0A6N7IWP2</accession>
<organism evidence="1 2">
    <name type="scientific">Desulfofundulus thermobenzoicus</name>
    <dbReference type="NCBI Taxonomy" id="29376"/>
    <lineage>
        <taxon>Bacteria</taxon>
        <taxon>Bacillati</taxon>
        <taxon>Bacillota</taxon>
        <taxon>Clostridia</taxon>
        <taxon>Eubacteriales</taxon>
        <taxon>Peptococcaceae</taxon>
        <taxon>Desulfofundulus</taxon>
    </lineage>
</organism>
<evidence type="ECO:0000313" key="1">
    <source>
        <dbReference type="EMBL" id="MQL53907.1"/>
    </source>
</evidence>
<dbReference type="InterPro" id="IPR036390">
    <property type="entry name" value="WH_DNA-bd_sf"/>
</dbReference>
<reference evidence="1 2" key="1">
    <citation type="submission" date="2019-10" db="EMBL/GenBank/DDBJ databases">
        <title>Comparative genomics of sulfur disproportionating microorganisms.</title>
        <authorList>
            <person name="Ward L.M."/>
            <person name="Bertran E."/>
            <person name="Johnston D."/>
        </authorList>
    </citation>
    <scope>NUCLEOTIDE SEQUENCE [LARGE SCALE GENOMIC DNA]</scope>
    <source>
        <strain evidence="1 2">DSM 14055</strain>
    </source>
</reference>
<dbReference type="InterPro" id="IPR036388">
    <property type="entry name" value="WH-like_DNA-bd_sf"/>
</dbReference>
<keyword evidence="2" id="KW-1185">Reference proteome</keyword>
<dbReference type="Proteomes" id="UP000441717">
    <property type="component" value="Unassembled WGS sequence"/>
</dbReference>
<dbReference type="AlphaFoldDB" id="A0A6N7IWP2"/>